<feature type="region of interest" description="Disordered" evidence="1">
    <location>
        <begin position="92"/>
        <end position="147"/>
    </location>
</feature>
<dbReference type="KEGG" id="lpy:FIV34_06760"/>
<proteinExistence type="predicted"/>
<reference evidence="2 3" key="1">
    <citation type="submission" date="2019-06" db="EMBL/GenBank/DDBJ databases">
        <title>A complete genome sequence for Luteibacter pinisoli MAH-14.</title>
        <authorList>
            <person name="Baltrus D.A."/>
        </authorList>
    </citation>
    <scope>NUCLEOTIDE SEQUENCE [LARGE SCALE GENOMIC DNA]</scope>
    <source>
        <strain evidence="2 3">MAH-14</strain>
    </source>
</reference>
<dbReference type="RefSeq" id="WP_139980912.1">
    <property type="nucleotide sequence ID" value="NZ_CP041046.1"/>
</dbReference>
<sequence length="147" mass="15048">MALLSVLGSIVLELPVMIAEATWGARVVNEILHIGMGSVSSLAMHRSGMGSLLTTLIVSVPAMVVMFSQGTLGSFLTYSAFSGAGGEFGTNGQPAGTWSSHSLNHKNDSDYDSGARNGGNPGALGYHAMGPTTVGAQPDQVKRPGLS</sequence>
<name>A0A4Y5Z0W8_9GAMM</name>
<accession>A0A4Y5Z0W8</accession>
<feature type="compositionally biased region" description="Polar residues" evidence="1">
    <location>
        <begin position="92"/>
        <end position="102"/>
    </location>
</feature>
<keyword evidence="3" id="KW-1185">Reference proteome</keyword>
<protein>
    <submittedName>
        <fullName evidence="2">Uncharacterized protein</fullName>
    </submittedName>
</protein>
<gene>
    <name evidence="2" type="ORF">FIV34_06760</name>
</gene>
<evidence type="ECO:0000256" key="1">
    <source>
        <dbReference type="SAM" id="MobiDB-lite"/>
    </source>
</evidence>
<dbReference type="EMBL" id="CP041046">
    <property type="protein sequence ID" value="QDE38922.1"/>
    <property type="molecule type" value="Genomic_DNA"/>
</dbReference>
<dbReference type="Proteomes" id="UP000316093">
    <property type="component" value="Chromosome"/>
</dbReference>
<evidence type="ECO:0000313" key="2">
    <source>
        <dbReference type="EMBL" id="QDE38922.1"/>
    </source>
</evidence>
<organism evidence="2 3">
    <name type="scientific">Luteibacter pinisoli</name>
    <dbReference type="NCBI Taxonomy" id="2589080"/>
    <lineage>
        <taxon>Bacteria</taxon>
        <taxon>Pseudomonadati</taxon>
        <taxon>Pseudomonadota</taxon>
        <taxon>Gammaproteobacteria</taxon>
        <taxon>Lysobacterales</taxon>
        <taxon>Rhodanobacteraceae</taxon>
        <taxon>Luteibacter</taxon>
    </lineage>
</organism>
<evidence type="ECO:0000313" key="3">
    <source>
        <dbReference type="Proteomes" id="UP000316093"/>
    </source>
</evidence>
<dbReference type="AlphaFoldDB" id="A0A4Y5Z0W8"/>